<feature type="transmembrane region" description="Helical" evidence="1">
    <location>
        <begin position="65"/>
        <end position="83"/>
    </location>
</feature>
<accession>A0A3S5CFX2</accession>
<gene>
    <name evidence="2" type="ORF">PXEA_LOCUS11328</name>
</gene>
<evidence type="ECO:0000256" key="1">
    <source>
        <dbReference type="SAM" id="Phobius"/>
    </source>
</evidence>
<reference evidence="2" key="1">
    <citation type="submission" date="2018-11" db="EMBL/GenBank/DDBJ databases">
        <authorList>
            <consortium name="Pathogen Informatics"/>
        </authorList>
    </citation>
    <scope>NUCLEOTIDE SEQUENCE</scope>
</reference>
<dbReference type="AlphaFoldDB" id="A0A3S5CFX2"/>
<comment type="caution">
    <text evidence="2">The sequence shown here is derived from an EMBL/GenBank/DDBJ whole genome shotgun (WGS) entry which is preliminary data.</text>
</comment>
<keyword evidence="1" id="KW-0472">Membrane</keyword>
<keyword evidence="3" id="KW-1185">Reference proteome</keyword>
<keyword evidence="1" id="KW-1133">Transmembrane helix</keyword>
<protein>
    <submittedName>
        <fullName evidence="2">Uncharacterized protein</fullName>
    </submittedName>
</protein>
<dbReference type="EMBL" id="CAAALY010034667">
    <property type="protein sequence ID" value="VEL17888.1"/>
    <property type="molecule type" value="Genomic_DNA"/>
</dbReference>
<evidence type="ECO:0000313" key="3">
    <source>
        <dbReference type="Proteomes" id="UP000784294"/>
    </source>
</evidence>
<sequence>MPHETTTCAETLLDFASPECSDVLTTMYQVVACFSVLTARPEHTDAPLAVALPTMYTLTPSVCRSFSLALCVCVCVAGWVGVIQSTSLNDESRDTIRCSVVLGPLSEVVCSGRSNWTACAAWSPGDMKPRF</sequence>
<proteinExistence type="predicted"/>
<dbReference type="Proteomes" id="UP000784294">
    <property type="component" value="Unassembled WGS sequence"/>
</dbReference>
<name>A0A3S5CFX2_9PLAT</name>
<keyword evidence="1" id="KW-0812">Transmembrane</keyword>
<evidence type="ECO:0000313" key="2">
    <source>
        <dbReference type="EMBL" id="VEL17888.1"/>
    </source>
</evidence>
<organism evidence="2 3">
    <name type="scientific">Protopolystoma xenopodis</name>
    <dbReference type="NCBI Taxonomy" id="117903"/>
    <lineage>
        <taxon>Eukaryota</taxon>
        <taxon>Metazoa</taxon>
        <taxon>Spiralia</taxon>
        <taxon>Lophotrochozoa</taxon>
        <taxon>Platyhelminthes</taxon>
        <taxon>Monogenea</taxon>
        <taxon>Polyopisthocotylea</taxon>
        <taxon>Polystomatidea</taxon>
        <taxon>Polystomatidae</taxon>
        <taxon>Protopolystoma</taxon>
    </lineage>
</organism>